<name>U6L7L0_EIMTE</name>
<accession>U6L7L0</accession>
<reference evidence="1" key="2">
    <citation type="submission" date="2013-10" db="EMBL/GenBank/DDBJ databases">
        <authorList>
            <person name="Aslett M."/>
        </authorList>
    </citation>
    <scope>NUCLEOTIDE SEQUENCE [LARGE SCALE GENOMIC DNA]</scope>
    <source>
        <strain evidence="1">Houghton</strain>
    </source>
</reference>
<dbReference type="AlphaFoldDB" id="U6L7L0"/>
<dbReference type="EMBL" id="HG677270">
    <property type="protein sequence ID" value="CDJ44544.1"/>
    <property type="molecule type" value="Genomic_DNA"/>
</dbReference>
<gene>
    <name evidence="1" type="ORF">ETH_00028545</name>
</gene>
<evidence type="ECO:0000313" key="2">
    <source>
        <dbReference type="Proteomes" id="UP000030747"/>
    </source>
</evidence>
<evidence type="ECO:0000313" key="1">
    <source>
        <dbReference type="EMBL" id="CDJ44544.1"/>
    </source>
</evidence>
<dbReference type="GeneID" id="25254802"/>
<dbReference type="VEuPathDB" id="ToxoDB:ETH2_0648900"/>
<keyword evidence="2" id="KW-1185">Reference proteome</keyword>
<proteinExistence type="predicted"/>
<organism evidence="1 2">
    <name type="scientific">Eimeria tenella</name>
    <name type="common">Coccidian parasite</name>
    <dbReference type="NCBI Taxonomy" id="5802"/>
    <lineage>
        <taxon>Eukaryota</taxon>
        <taxon>Sar</taxon>
        <taxon>Alveolata</taxon>
        <taxon>Apicomplexa</taxon>
        <taxon>Conoidasida</taxon>
        <taxon>Coccidia</taxon>
        <taxon>Eucoccidiorida</taxon>
        <taxon>Eimeriorina</taxon>
        <taxon>Eimeriidae</taxon>
        <taxon>Eimeria</taxon>
    </lineage>
</organism>
<reference evidence="1" key="1">
    <citation type="submission" date="2013-10" db="EMBL/GenBank/DDBJ databases">
        <title>Genomic analysis of the causative agents of coccidiosis in chickens.</title>
        <authorList>
            <person name="Reid A.J."/>
            <person name="Blake D."/>
            <person name="Billington K."/>
            <person name="Browne H."/>
            <person name="Dunn M."/>
            <person name="Hung S."/>
            <person name="Kawahara F."/>
            <person name="Miranda-Saavedra D."/>
            <person name="Mourier T."/>
            <person name="Nagra H."/>
            <person name="Otto T.D."/>
            <person name="Rawlings N."/>
            <person name="Sanchez A."/>
            <person name="Sanders M."/>
            <person name="Subramaniam C."/>
            <person name="Tay Y."/>
            <person name="Dear P."/>
            <person name="Doerig C."/>
            <person name="Gruber A."/>
            <person name="Parkinson J."/>
            <person name="Shirley M."/>
            <person name="Wan K.L."/>
            <person name="Berriman M."/>
            <person name="Tomley F."/>
            <person name="Pain A."/>
        </authorList>
    </citation>
    <scope>NUCLEOTIDE SEQUENCE [LARGE SCALE GENOMIC DNA]</scope>
    <source>
        <strain evidence="1">Houghton</strain>
    </source>
</reference>
<dbReference type="VEuPathDB" id="ToxoDB:ETH_00028545"/>
<dbReference type="OrthoDB" id="10465107at2759"/>
<evidence type="ECO:0008006" key="3">
    <source>
        <dbReference type="Google" id="ProtNLM"/>
    </source>
</evidence>
<dbReference type="Proteomes" id="UP000030747">
    <property type="component" value="Unassembled WGS sequence"/>
</dbReference>
<dbReference type="RefSeq" id="XP_013235292.1">
    <property type="nucleotide sequence ID" value="XM_013379838.1"/>
</dbReference>
<sequence>MIEEKKEISTSQAAAAGTSAAPVCGAAAAAHPPLLDAAEPATAAAPAAAAATTAAAAAAAAKGGPKQQQGLSPLHGHLLSRVLWLSSSSPKEKLQCSLVCKDWGAALAAPAAAWSPTAASSSSSSRAKALPLQGHLLLQVLGLAEETQQQQQRLKLVCKDWKEALALPAAWLDTRESLQPAEPARTRRMEERLAVYFAALKQQSDDLLQQRKYK</sequence>
<protein>
    <recommendedName>
        <fullName evidence="3">F-box domain-containing protein</fullName>
    </recommendedName>
</protein>